<dbReference type="PANTHER" id="PTHR10545">
    <property type="entry name" value="DIAMINE N-ACETYLTRANSFERASE"/>
    <property type="match status" value="1"/>
</dbReference>
<gene>
    <name evidence="4" type="ORF">GJV76_12105</name>
</gene>
<dbReference type="EMBL" id="WMJX01000032">
    <property type="protein sequence ID" value="MTG98865.1"/>
    <property type="molecule type" value="Genomic_DNA"/>
</dbReference>
<dbReference type="Pfam" id="PF00583">
    <property type="entry name" value="Acetyltransf_1"/>
    <property type="match status" value="1"/>
</dbReference>
<sequence length="153" mass="18068">MTIRVAELTDIEQLQLLYQKQLKTQQVYQPYYFKADLPAVDFLEETIKSDQAEFIVVEHEGQLIGMAALFIEETLPYECYVSHRYLNFADLYVEEGFRNKGLGKELIENVKKWGKEKKVDYIELLVLRENSKAQALYLKESFETVHSVMRYKL</sequence>
<dbReference type="InterPro" id="IPR051016">
    <property type="entry name" value="Diverse_Substrate_AcTransf"/>
</dbReference>
<dbReference type="SUPFAM" id="SSF55729">
    <property type="entry name" value="Acyl-CoA N-acyltransferases (Nat)"/>
    <property type="match status" value="1"/>
</dbReference>
<proteinExistence type="predicted"/>
<keyword evidence="1 4" id="KW-0808">Transferase</keyword>
<dbReference type="GO" id="GO:0008080">
    <property type="term" value="F:N-acetyltransferase activity"/>
    <property type="evidence" value="ECO:0007669"/>
    <property type="project" value="UniProtKB-ARBA"/>
</dbReference>
<organism evidence="4 5">
    <name type="scientific">Myroides albus</name>
    <dbReference type="NCBI Taxonomy" id="2562892"/>
    <lineage>
        <taxon>Bacteria</taxon>
        <taxon>Pseudomonadati</taxon>
        <taxon>Bacteroidota</taxon>
        <taxon>Flavobacteriia</taxon>
        <taxon>Flavobacteriales</taxon>
        <taxon>Flavobacteriaceae</taxon>
        <taxon>Myroides</taxon>
    </lineage>
</organism>
<keyword evidence="2" id="KW-0012">Acyltransferase</keyword>
<evidence type="ECO:0000313" key="4">
    <source>
        <dbReference type="EMBL" id="MTG98865.1"/>
    </source>
</evidence>
<evidence type="ECO:0000256" key="1">
    <source>
        <dbReference type="ARBA" id="ARBA00022679"/>
    </source>
</evidence>
<evidence type="ECO:0000256" key="2">
    <source>
        <dbReference type="ARBA" id="ARBA00023315"/>
    </source>
</evidence>
<evidence type="ECO:0000259" key="3">
    <source>
        <dbReference type="PROSITE" id="PS51186"/>
    </source>
</evidence>
<dbReference type="PANTHER" id="PTHR10545:SF29">
    <property type="entry name" value="GH14572P-RELATED"/>
    <property type="match status" value="1"/>
</dbReference>
<accession>A0A6I3LS98</accession>
<dbReference type="Gene3D" id="3.40.630.30">
    <property type="match status" value="1"/>
</dbReference>
<reference evidence="4 5" key="1">
    <citation type="submission" date="2019-11" db="EMBL/GenBank/DDBJ databases">
        <title>Genome of Strain BIT-d1.</title>
        <authorList>
            <person name="Yang Y."/>
        </authorList>
    </citation>
    <scope>NUCLEOTIDE SEQUENCE [LARGE SCALE GENOMIC DNA]</scope>
    <source>
        <strain evidence="4 5">BIT-d1</strain>
    </source>
</reference>
<dbReference type="RefSeq" id="WP_155092878.1">
    <property type="nucleotide sequence ID" value="NZ_CP102754.1"/>
</dbReference>
<dbReference type="InterPro" id="IPR000182">
    <property type="entry name" value="GNAT_dom"/>
</dbReference>
<dbReference type="AlphaFoldDB" id="A0A6I3LS98"/>
<comment type="caution">
    <text evidence="4">The sequence shown here is derived from an EMBL/GenBank/DDBJ whole genome shotgun (WGS) entry which is preliminary data.</text>
</comment>
<dbReference type="InterPro" id="IPR016181">
    <property type="entry name" value="Acyl_CoA_acyltransferase"/>
</dbReference>
<dbReference type="PROSITE" id="PS51186">
    <property type="entry name" value="GNAT"/>
    <property type="match status" value="1"/>
</dbReference>
<evidence type="ECO:0000313" key="5">
    <source>
        <dbReference type="Proteomes" id="UP000438760"/>
    </source>
</evidence>
<protein>
    <submittedName>
        <fullName evidence="4">GNAT family N-acetyltransferase</fullName>
    </submittedName>
</protein>
<dbReference type="OrthoDB" id="1450704at2"/>
<feature type="domain" description="N-acetyltransferase" evidence="3">
    <location>
        <begin position="1"/>
        <end position="153"/>
    </location>
</feature>
<dbReference type="CDD" id="cd04301">
    <property type="entry name" value="NAT_SF"/>
    <property type="match status" value="1"/>
</dbReference>
<dbReference type="Proteomes" id="UP000438760">
    <property type="component" value="Unassembled WGS sequence"/>
</dbReference>
<name>A0A6I3LS98_9FLAO</name>
<keyword evidence="5" id="KW-1185">Reference proteome</keyword>